<dbReference type="InterPro" id="IPR036679">
    <property type="entry name" value="FlgN-like_sf"/>
</dbReference>
<dbReference type="AlphaFoldDB" id="A0A0K6IXI5"/>
<keyword evidence="4" id="KW-0969">Cilium</keyword>
<dbReference type="EMBL" id="CYHH01000011">
    <property type="protein sequence ID" value="CUB07759.1"/>
    <property type="molecule type" value="Genomic_DNA"/>
</dbReference>
<keyword evidence="4" id="KW-0282">Flagellum</keyword>
<dbReference type="GO" id="GO:0044780">
    <property type="term" value="P:bacterial-type flagellum assembly"/>
    <property type="evidence" value="ECO:0007669"/>
    <property type="project" value="InterPro"/>
</dbReference>
<dbReference type="RefSeq" id="WP_055424031.1">
    <property type="nucleotide sequence ID" value="NZ_CYHH01000011.1"/>
</dbReference>
<comment type="similarity">
    <text evidence="2">Belongs to the FlgN family.</text>
</comment>
<evidence type="ECO:0000313" key="4">
    <source>
        <dbReference type="EMBL" id="CUB07759.1"/>
    </source>
</evidence>
<dbReference type="Gene3D" id="1.20.58.300">
    <property type="entry name" value="FlgN-like"/>
    <property type="match status" value="1"/>
</dbReference>
<comment type="function">
    <text evidence="1">Required for the efficient initiation of filament assembly.</text>
</comment>
<proteinExistence type="inferred from homology"/>
<name>A0A0K6IXI5_9PROT</name>
<reference evidence="5" key="1">
    <citation type="submission" date="2015-08" db="EMBL/GenBank/DDBJ databases">
        <authorList>
            <person name="Babu N.S."/>
            <person name="Beckwith C.J."/>
            <person name="Beseler K.G."/>
            <person name="Brison A."/>
            <person name="Carone J.V."/>
            <person name="Caskin T.P."/>
            <person name="Diamond M."/>
            <person name="Durham M.E."/>
            <person name="Foxe J.M."/>
            <person name="Go M."/>
            <person name="Henderson B.A."/>
            <person name="Jones I.B."/>
            <person name="McGettigan J.A."/>
            <person name="Micheletti S.J."/>
            <person name="Nasrallah M.E."/>
            <person name="Ortiz D."/>
            <person name="Piller C.R."/>
            <person name="Privatt S.R."/>
            <person name="Schneider S.L."/>
            <person name="Sharp S."/>
            <person name="Smith T.C."/>
            <person name="Stanton J.D."/>
            <person name="Ullery H.E."/>
            <person name="Wilson R.J."/>
            <person name="Serrano M.G."/>
            <person name="Buck G."/>
            <person name="Lee V."/>
            <person name="Wang Y."/>
            <person name="Carvalho R."/>
            <person name="Voegtly L."/>
            <person name="Shi R."/>
            <person name="Duckworth R."/>
            <person name="Johnson A."/>
            <person name="Loviza R."/>
            <person name="Walstead R."/>
            <person name="Shah Z."/>
            <person name="Kiflezghi M."/>
            <person name="Wade K."/>
            <person name="Ball S.L."/>
            <person name="Bradley K.W."/>
            <person name="Asai D.J."/>
            <person name="Bowman C.A."/>
            <person name="Russell D.A."/>
            <person name="Pope W.H."/>
            <person name="Jacobs-Sera D."/>
            <person name="Hendrix R.W."/>
            <person name="Hatfull G.F."/>
        </authorList>
    </citation>
    <scope>NUCLEOTIDE SEQUENCE [LARGE SCALE GENOMIC DNA]</scope>
    <source>
        <strain evidence="5">JCM 19170</strain>
    </source>
</reference>
<accession>A0A0K6IXI5</accession>
<evidence type="ECO:0000256" key="2">
    <source>
        <dbReference type="ARBA" id="ARBA00007703"/>
    </source>
</evidence>
<dbReference type="Pfam" id="PF05130">
    <property type="entry name" value="FlgN"/>
    <property type="match status" value="1"/>
</dbReference>
<evidence type="ECO:0000256" key="3">
    <source>
        <dbReference type="ARBA" id="ARBA00022795"/>
    </source>
</evidence>
<dbReference type="Proteomes" id="UP000182108">
    <property type="component" value="Unassembled WGS sequence"/>
</dbReference>
<dbReference type="SUPFAM" id="SSF140566">
    <property type="entry name" value="FlgN-like"/>
    <property type="match status" value="1"/>
</dbReference>
<dbReference type="InterPro" id="IPR007809">
    <property type="entry name" value="FlgN-like"/>
</dbReference>
<keyword evidence="3" id="KW-1005">Bacterial flagellum biogenesis</keyword>
<evidence type="ECO:0000256" key="1">
    <source>
        <dbReference type="ARBA" id="ARBA00002397"/>
    </source>
</evidence>
<gene>
    <name evidence="4" type="ORF">Ga0061068_11152</name>
</gene>
<keyword evidence="5" id="KW-1185">Reference proteome</keyword>
<keyword evidence="4" id="KW-0966">Cell projection</keyword>
<sequence>MHLPPAVLALLSQLLAQEERALERFLAVLEEERRALLAGEAEAIAAAVEEKNRVAETLQNCSRQKLLLAAKSTGKTDEEAALVLQEWMQEPSLAPAWERIRALAERCRRANLENGTFIRERLAVNQQALDVLLGAQERLTTYDALGTTHLRTATRRPLGSA</sequence>
<organism evidence="4 5">
    <name type="scientific">Tepidiphilus thermophilus</name>
    <dbReference type="NCBI Taxonomy" id="876478"/>
    <lineage>
        <taxon>Bacteria</taxon>
        <taxon>Pseudomonadati</taxon>
        <taxon>Pseudomonadota</taxon>
        <taxon>Hydrogenophilia</taxon>
        <taxon>Hydrogenophilales</taxon>
        <taxon>Hydrogenophilaceae</taxon>
        <taxon>Tepidiphilus</taxon>
    </lineage>
</organism>
<protein>
    <submittedName>
        <fullName evidence="4">Flagellar biosynthesis/type III secretory pathway chaperone</fullName>
    </submittedName>
</protein>
<evidence type="ECO:0000313" key="5">
    <source>
        <dbReference type="Proteomes" id="UP000182108"/>
    </source>
</evidence>